<dbReference type="GO" id="GO:0009055">
    <property type="term" value="F:electron transfer activity"/>
    <property type="evidence" value="ECO:0007669"/>
    <property type="project" value="InterPro"/>
</dbReference>
<feature type="domain" description="Cytochrome c" evidence="13">
    <location>
        <begin position="50"/>
        <end position="149"/>
    </location>
</feature>
<dbReference type="GO" id="GO:0009523">
    <property type="term" value="C:photosystem II"/>
    <property type="evidence" value="ECO:0007669"/>
    <property type="project" value="UniProtKB-KW"/>
</dbReference>
<evidence type="ECO:0000256" key="6">
    <source>
        <dbReference type="ARBA" id="ARBA00022723"/>
    </source>
</evidence>
<keyword evidence="15" id="KW-1185">Reference proteome</keyword>
<evidence type="ECO:0000256" key="1">
    <source>
        <dbReference type="ARBA" id="ARBA00004170"/>
    </source>
</evidence>
<comment type="subunit">
    <text evidence="12">PSII is composed of 1 copy each of membrane proteins PsbA, PsbB, PsbC, PsbD, PsbE, PsbF, PsbH, PsbI, PsbJ, PsbK, PsbL, PsbM, PsbT, PsbX, PsbY, PsbZ, Psb30/Ycf12, peripheral proteins PsbO, CyanoQ (PsbQ), PsbU, PsbV and a large number of cofactors. It forms dimeric complexes.</text>
</comment>
<comment type="subcellular location">
    <subcellularLocation>
        <location evidence="12">Cellular thylakoid membrane</location>
        <topology evidence="12">Peripheral membrane protein</topology>
        <orientation evidence="12">Lumenal side</orientation>
    </subcellularLocation>
    <subcellularLocation>
        <location evidence="1">Membrane</location>
        <topology evidence="1">Peripheral membrane protein</topology>
    </subcellularLocation>
    <text evidence="12">Associated with photosystem II at the lumenal side of the thylakoid membrane.</text>
</comment>
<comment type="similarity">
    <text evidence="2 12">Belongs to the cytochrome c family. PsbV subfamily.</text>
</comment>
<evidence type="ECO:0000256" key="4">
    <source>
        <dbReference type="ARBA" id="ARBA00022531"/>
    </source>
</evidence>
<protein>
    <recommendedName>
        <fullName evidence="12">Photosystem II extrinsic protein V</fullName>
        <shortName evidence="12">PsbV</shortName>
    </recommendedName>
    <alternativeName>
        <fullName evidence="12">Cytochrome c-550</fullName>
    </alternativeName>
    <alternativeName>
        <fullName evidence="12">Cytochrome c550</fullName>
    </alternativeName>
    <alternativeName>
        <fullName evidence="12">Low-potential cytochrome c</fullName>
    </alternativeName>
</protein>
<comment type="function">
    <text evidence="12">One of the extrinsic, lumenal subunits of photosystem II (PSII). PSII is a light-driven water plastoquinone oxidoreductase, using light energy to abstract electrons from H(2)O, generating a proton gradient subsequently used for ATP formation. The extrinsic proteins stabilize the structure of photosystem II oxygen-evolving complex (OEC), the ion environment of oxygen evolution and protect the OEC against heat-induced inactivation. Low-potential cytochrome c that plays a role in the OEC of PSII.</text>
</comment>
<name>A0A073CE23_PLAA1</name>
<dbReference type="InterPro" id="IPR029490">
    <property type="entry name" value="Cytochrom_C550"/>
</dbReference>
<dbReference type="GO" id="GO:0020037">
    <property type="term" value="F:heme binding"/>
    <property type="evidence" value="ECO:0007669"/>
    <property type="project" value="InterPro"/>
</dbReference>
<keyword evidence="3 12" id="KW-0813">Transport</keyword>
<dbReference type="InterPro" id="IPR009056">
    <property type="entry name" value="Cyt_c-like_dom"/>
</dbReference>
<dbReference type="Proteomes" id="UP000027395">
    <property type="component" value="Chromosome"/>
</dbReference>
<evidence type="ECO:0000256" key="7">
    <source>
        <dbReference type="ARBA" id="ARBA00022982"/>
    </source>
</evidence>
<dbReference type="InterPro" id="IPR017851">
    <property type="entry name" value="PsbV_cyt_c550"/>
</dbReference>
<feature type="binding site" description="covalent" evidence="12">
    <location>
        <position position="63"/>
    </location>
    <ligand>
        <name>heme c</name>
        <dbReference type="ChEBI" id="CHEBI:61717"/>
    </ligand>
</feature>
<evidence type="ECO:0000256" key="8">
    <source>
        <dbReference type="ARBA" id="ARBA00023004"/>
    </source>
</evidence>
<keyword evidence="10 12" id="KW-0472">Membrane</keyword>
<evidence type="ECO:0000313" key="14">
    <source>
        <dbReference type="EMBL" id="KEI66172.1"/>
    </source>
</evidence>
<dbReference type="GO" id="GO:0019684">
    <property type="term" value="P:photosynthesis, light reaction"/>
    <property type="evidence" value="ECO:0007669"/>
    <property type="project" value="UniProtKB-UniRule"/>
</dbReference>
<keyword evidence="4 12" id="KW-0602">Photosynthesis</keyword>
<dbReference type="PROSITE" id="PS51007">
    <property type="entry name" value="CYTC"/>
    <property type="match status" value="1"/>
</dbReference>
<dbReference type="HOGENOM" id="CLU_104149_1_0_3"/>
<evidence type="ECO:0000256" key="2">
    <source>
        <dbReference type="ARBA" id="ARBA00010433"/>
    </source>
</evidence>
<feature type="binding site" description="covalent" evidence="12">
    <location>
        <position position="66"/>
    </location>
    <ligand>
        <name>heme c</name>
        <dbReference type="ChEBI" id="CHEBI:61717"/>
    </ligand>
</feature>
<dbReference type="InterPro" id="IPR036909">
    <property type="entry name" value="Cyt_c-like_dom_sf"/>
</dbReference>
<keyword evidence="9 12" id="KW-0793">Thylakoid</keyword>
<evidence type="ECO:0000256" key="12">
    <source>
        <dbReference type="HAMAP-Rule" id="MF_01378"/>
    </source>
</evidence>
<dbReference type="eggNOG" id="COG2010">
    <property type="taxonomic scope" value="Bacteria"/>
</dbReference>
<organism evidence="14 15">
    <name type="scientific">Planktothrix agardhii (strain NIVA-CYA 126/8)</name>
    <dbReference type="NCBI Taxonomy" id="388467"/>
    <lineage>
        <taxon>Bacteria</taxon>
        <taxon>Bacillati</taxon>
        <taxon>Cyanobacteriota</taxon>
        <taxon>Cyanophyceae</taxon>
        <taxon>Oscillatoriophycideae</taxon>
        <taxon>Oscillatoriales</taxon>
        <taxon>Microcoleaceae</taxon>
        <taxon>Planktothrix</taxon>
    </lineage>
</organism>
<evidence type="ECO:0000259" key="13">
    <source>
        <dbReference type="PROSITE" id="PS51007"/>
    </source>
</evidence>
<reference evidence="14 15" key="1">
    <citation type="journal article" date="2014" name="Appl. Environ. Microbiol.">
        <title>Elucidation of insertion elements encoded on plasmids and in vitro construction of shuttle vectors from the toxic cyanobacterium Planktothrix.</title>
        <authorList>
            <person name="Christiansen G."/>
            <person name="Goesmann A."/>
            <person name="Kurmayer R."/>
        </authorList>
    </citation>
    <scope>NUCLEOTIDE SEQUENCE [LARGE SCALE GENOMIC DNA]</scope>
    <source>
        <strain evidence="14 15">NIVA-CYA 126/8</strain>
    </source>
</reference>
<comment type="cofactor">
    <cofactor evidence="12">
        <name>heme c</name>
        <dbReference type="ChEBI" id="CHEBI:61717"/>
    </cofactor>
    <text evidence="12">Binds 1 heme c group covalently per subunit.</text>
</comment>
<evidence type="ECO:0000313" key="15">
    <source>
        <dbReference type="Proteomes" id="UP000027395"/>
    </source>
</evidence>
<dbReference type="AlphaFoldDB" id="A0A073CE23"/>
<accession>A0A073CE23</accession>
<evidence type="ECO:0000256" key="10">
    <source>
        <dbReference type="ARBA" id="ARBA00023136"/>
    </source>
</evidence>
<dbReference type="PIRSF" id="PIRSF005890">
    <property type="entry name" value="Phot_II_cyt_c550"/>
    <property type="match status" value="1"/>
</dbReference>
<dbReference type="Pfam" id="PF14495">
    <property type="entry name" value="Cytochrom_C550"/>
    <property type="match status" value="1"/>
</dbReference>
<dbReference type="PATRIC" id="fig|388467.6.peg.1006"/>
<dbReference type="GO" id="GO:0031676">
    <property type="term" value="C:plasma membrane-derived thylakoid membrane"/>
    <property type="evidence" value="ECO:0007669"/>
    <property type="project" value="UniProtKB-SubCell"/>
</dbReference>
<keyword evidence="8 12" id="KW-0408">Iron</keyword>
<dbReference type="Gene3D" id="1.10.760.10">
    <property type="entry name" value="Cytochrome c-like domain"/>
    <property type="match status" value="1"/>
</dbReference>
<dbReference type="HAMAP" id="MF_01378">
    <property type="entry name" value="PSII_Cyt550"/>
    <property type="match status" value="1"/>
</dbReference>
<dbReference type="STRING" id="388467.A19Y_1059"/>
<feature type="binding site" description="axial binding residue" evidence="12">
    <location>
        <position position="118"/>
    </location>
    <ligand>
        <name>heme c</name>
        <dbReference type="ChEBI" id="CHEBI:61717"/>
    </ligand>
    <ligandPart>
        <name>Fe</name>
        <dbReference type="ChEBI" id="CHEBI:18248"/>
    </ligandPart>
</feature>
<dbReference type="SUPFAM" id="SSF46626">
    <property type="entry name" value="Cytochrome c"/>
    <property type="match status" value="1"/>
</dbReference>
<keyword evidence="11 12" id="KW-0604">Photosystem II</keyword>
<dbReference type="RefSeq" id="WP_026786344.1">
    <property type="nucleotide sequence ID" value="NZ_CM002803.1"/>
</dbReference>
<evidence type="ECO:0000256" key="5">
    <source>
        <dbReference type="ARBA" id="ARBA00022617"/>
    </source>
</evidence>
<dbReference type="NCBIfam" id="TIGR03045">
    <property type="entry name" value="PS_II_C550"/>
    <property type="match status" value="1"/>
</dbReference>
<dbReference type="GO" id="GO:0005506">
    <property type="term" value="F:iron ion binding"/>
    <property type="evidence" value="ECO:0007669"/>
    <property type="project" value="InterPro"/>
</dbReference>
<keyword evidence="7 12" id="KW-0249">Electron transport</keyword>
<evidence type="ECO:0000256" key="11">
    <source>
        <dbReference type="ARBA" id="ARBA00023276"/>
    </source>
</evidence>
<evidence type="ECO:0000256" key="3">
    <source>
        <dbReference type="ARBA" id="ARBA00022448"/>
    </source>
</evidence>
<feature type="binding site" description="axial binding residue" evidence="12">
    <location>
        <position position="67"/>
    </location>
    <ligand>
        <name>heme c</name>
        <dbReference type="ChEBI" id="CHEBI:61717"/>
    </ligand>
    <ligandPart>
        <name>Fe</name>
        <dbReference type="ChEBI" id="CHEBI:18248"/>
    </ligandPart>
</feature>
<proteinExistence type="inferred from homology"/>
<dbReference type="InterPro" id="IPR016003">
    <property type="entry name" value="PsbV_cyt_c550-like"/>
</dbReference>
<sequence length="163" mass="18241">MLKRYFWLAIATVFFTFQLFVTNANALDLTKELRTLPLNDQGQTVVLSEKELKKGKKLFNKACASCHALGMTKTNPDINLSPPTLAGASPSRDNIVALIDFIKNPTTYDGLEEISETHPSTKSSDIFVAMRNLTEDDLYNLAGYLLLEPKVRPEQWGGGKYLR</sequence>
<evidence type="ECO:0000256" key="9">
    <source>
        <dbReference type="ARBA" id="ARBA00023078"/>
    </source>
</evidence>
<dbReference type="GO" id="GO:0022904">
    <property type="term" value="P:respiratory electron transport chain"/>
    <property type="evidence" value="ECO:0007669"/>
    <property type="project" value="InterPro"/>
</dbReference>
<keyword evidence="5 12" id="KW-0349">Heme</keyword>
<keyword evidence="6 12" id="KW-0479">Metal-binding</keyword>
<dbReference type="GeneID" id="77287290"/>
<gene>
    <name evidence="12 14" type="primary">psbV</name>
    <name evidence="14" type="ORF">A19Y_1059</name>
</gene>
<dbReference type="EMBL" id="CM002803">
    <property type="protein sequence ID" value="KEI66172.1"/>
    <property type="molecule type" value="Genomic_DNA"/>
</dbReference>